<gene>
    <name evidence="1" type="ORF">GHK62_33170</name>
</gene>
<accession>A0A6N7LND9</accession>
<evidence type="ECO:0000313" key="1">
    <source>
        <dbReference type="EMBL" id="MQX19381.1"/>
    </source>
</evidence>
<protein>
    <recommendedName>
        <fullName evidence="3">Gene transfer agent family protein</fullName>
    </recommendedName>
</protein>
<keyword evidence="2" id="KW-1185">Reference proteome</keyword>
<evidence type="ECO:0008006" key="3">
    <source>
        <dbReference type="Google" id="ProtNLM"/>
    </source>
</evidence>
<dbReference type="AlphaFoldDB" id="A0A6N7LND9"/>
<name>A0A6N7LND9_SINTE</name>
<dbReference type="Proteomes" id="UP000439983">
    <property type="component" value="Unassembled WGS sequence"/>
</dbReference>
<dbReference type="RefSeq" id="WP_153443243.1">
    <property type="nucleotide sequence ID" value="NZ_JACIGA010000005.1"/>
</dbReference>
<dbReference type="EMBL" id="WITC01000139">
    <property type="protein sequence ID" value="MQX19381.1"/>
    <property type="molecule type" value="Genomic_DNA"/>
</dbReference>
<dbReference type="OrthoDB" id="7473872at2"/>
<evidence type="ECO:0000313" key="2">
    <source>
        <dbReference type="Proteomes" id="UP000439983"/>
    </source>
</evidence>
<sequence>MTNNVRGVVTQEIDGKAYGFRLGANEWCELEDDLGKGTSAIVKDIEIMARSNDVDMRLFRSIFRAALSYSEPEATARDAGDLMEKMGMESAGLLVVKIIQAGMPKVEAKGGRGKPQRAVRRR</sequence>
<reference evidence="1 2" key="1">
    <citation type="journal article" date="2013" name="Genome Biol.">
        <title>Comparative genomics of the core and accessory genomes of 48 Sinorhizobium strains comprising five genospecies.</title>
        <authorList>
            <person name="Sugawara M."/>
            <person name="Epstein B."/>
            <person name="Badgley B.D."/>
            <person name="Unno T."/>
            <person name="Xu L."/>
            <person name="Reese J."/>
            <person name="Gyaneshwar P."/>
            <person name="Denny R."/>
            <person name="Mudge J."/>
            <person name="Bharti A.K."/>
            <person name="Farmer A.D."/>
            <person name="May G.D."/>
            <person name="Woodward J.E."/>
            <person name="Medigue C."/>
            <person name="Vallenet D."/>
            <person name="Lajus A."/>
            <person name="Rouy Z."/>
            <person name="Martinez-Vaz B."/>
            <person name="Tiffin P."/>
            <person name="Young N.D."/>
            <person name="Sadowsky M.J."/>
        </authorList>
    </citation>
    <scope>NUCLEOTIDE SEQUENCE [LARGE SCALE GENOMIC DNA]</scope>
    <source>
        <strain evidence="1 2">USDA4894</strain>
    </source>
</reference>
<organism evidence="1 2">
    <name type="scientific">Sinorhizobium terangae</name>
    <dbReference type="NCBI Taxonomy" id="110322"/>
    <lineage>
        <taxon>Bacteria</taxon>
        <taxon>Pseudomonadati</taxon>
        <taxon>Pseudomonadota</taxon>
        <taxon>Alphaproteobacteria</taxon>
        <taxon>Hyphomicrobiales</taxon>
        <taxon>Rhizobiaceae</taxon>
        <taxon>Sinorhizobium/Ensifer group</taxon>
        <taxon>Sinorhizobium</taxon>
    </lineage>
</organism>
<proteinExistence type="predicted"/>
<comment type="caution">
    <text evidence="1">The sequence shown here is derived from an EMBL/GenBank/DDBJ whole genome shotgun (WGS) entry which is preliminary data.</text>
</comment>